<keyword evidence="2" id="KW-1185">Reference proteome</keyword>
<comment type="caution">
    <text evidence="1">The sequence shown here is derived from an EMBL/GenBank/DDBJ whole genome shotgun (WGS) entry which is preliminary data.</text>
</comment>
<dbReference type="AlphaFoldDB" id="A0A8T0ISI9"/>
<dbReference type="Proteomes" id="UP000822688">
    <property type="component" value="Chromosome 2"/>
</dbReference>
<dbReference type="InterPro" id="IPR007263">
    <property type="entry name" value="DCC1-like"/>
</dbReference>
<evidence type="ECO:0000313" key="1">
    <source>
        <dbReference type="EMBL" id="KAG0586132.1"/>
    </source>
</evidence>
<name>A0A8T0ISI9_CERPU</name>
<reference evidence="1" key="1">
    <citation type="submission" date="2020-06" db="EMBL/GenBank/DDBJ databases">
        <title>WGS assembly of Ceratodon purpureus strain R40.</title>
        <authorList>
            <person name="Carey S.B."/>
            <person name="Jenkins J."/>
            <person name="Shu S."/>
            <person name="Lovell J.T."/>
            <person name="Sreedasyam A."/>
            <person name="Maumus F."/>
            <person name="Tiley G.P."/>
            <person name="Fernandez-Pozo N."/>
            <person name="Barry K."/>
            <person name="Chen C."/>
            <person name="Wang M."/>
            <person name="Lipzen A."/>
            <person name="Daum C."/>
            <person name="Saski C.A."/>
            <person name="Payton A.C."/>
            <person name="Mcbreen J.C."/>
            <person name="Conrad R.E."/>
            <person name="Kollar L.M."/>
            <person name="Olsson S."/>
            <person name="Huttunen S."/>
            <person name="Landis J.B."/>
            <person name="Wickett N.J."/>
            <person name="Johnson M.G."/>
            <person name="Rensing S.A."/>
            <person name="Grimwood J."/>
            <person name="Schmutz J."/>
            <person name="Mcdaniel S.F."/>
        </authorList>
    </citation>
    <scope>NUCLEOTIDE SEQUENCE</scope>
    <source>
        <strain evidence="1">R40</strain>
    </source>
</reference>
<dbReference type="InterPro" id="IPR052927">
    <property type="entry name" value="DCC_oxidoreductase"/>
</dbReference>
<dbReference type="GO" id="GO:0015035">
    <property type="term" value="F:protein-disulfide reductase activity"/>
    <property type="evidence" value="ECO:0007669"/>
    <property type="project" value="InterPro"/>
</dbReference>
<gene>
    <name evidence="1" type="ORF">KC19_2G066700</name>
</gene>
<evidence type="ECO:0000313" key="2">
    <source>
        <dbReference type="Proteomes" id="UP000822688"/>
    </source>
</evidence>
<proteinExistence type="predicted"/>
<sequence>MKRQVVSSVLARGWLWSRSNAIGCTGYHFGSRADCDSVRGPLSDRMPVLPGMLVKSYAAEKELLSSTRANHLAVRSSGHDLLAKTFSGRRGLQAFASPQNALNLKPCVVIYDGVCHLCNAGVNWIIKADKKKAISFCALQSRAAQPYLLLCGLTREDVWRRFVFIEGPDSCHQGSTAALKVASYLPLPYSALSIFTIIPAPIRDAVYDYVAKRRYQWFGQSTECITPSEDVLDRFVDKLEIQERTRDGQYEEEQVNEKSG</sequence>
<protein>
    <recommendedName>
        <fullName evidence="3">Thiol-disulfide oxidoreductase DCC</fullName>
    </recommendedName>
</protein>
<organism evidence="1 2">
    <name type="scientific">Ceratodon purpureus</name>
    <name type="common">Fire moss</name>
    <name type="synonym">Dicranum purpureum</name>
    <dbReference type="NCBI Taxonomy" id="3225"/>
    <lineage>
        <taxon>Eukaryota</taxon>
        <taxon>Viridiplantae</taxon>
        <taxon>Streptophyta</taxon>
        <taxon>Embryophyta</taxon>
        <taxon>Bryophyta</taxon>
        <taxon>Bryophytina</taxon>
        <taxon>Bryopsida</taxon>
        <taxon>Dicranidae</taxon>
        <taxon>Pseudoditrichales</taxon>
        <taxon>Ditrichaceae</taxon>
        <taxon>Ceratodon</taxon>
    </lineage>
</organism>
<evidence type="ECO:0008006" key="3">
    <source>
        <dbReference type="Google" id="ProtNLM"/>
    </source>
</evidence>
<accession>A0A8T0ISI9</accession>
<dbReference type="PANTHER" id="PTHR33639">
    <property type="entry name" value="THIOL-DISULFIDE OXIDOREDUCTASE DCC"/>
    <property type="match status" value="1"/>
</dbReference>
<dbReference type="EMBL" id="CM026422">
    <property type="protein sequence ID" value="KAG0586132.1"/>
    <property type="molecule type" value="Genomic_DNA"/>
</dbReference>
<dbReference type="PANTHER" id="PTHR33639:SF1">
    <property type="entry name" value="T23E23.25"/>
    <property type="match status" value="1"/>
</dbReference>
<dbReference type="Pfam" id="PF04134">
    <property type="entry name" value="DCC1-like"/>
    <property type="match status" value="1"/>
</dbReference>